<dbReference type="Pfam" id="PF00582">
    <property type="entry name" value="Usp"/>
    <property type="match status" value="1"/>
</dbReference>
<dbReference type="SUPFAM" id="SSF52402">
    <property type="entry name" value="Adenine nucleotide alpha hydrolases-like"/>
    <property type="match status" value="1"/>
</dbReference>
<dbReference type="CDD" id="cd00293">
    <property type="entry name" value="USP-like"/>
    <property type="match status" value="1"/>
</dbReference>
<comment type="similarity">
    <text evidence="1">Belongs to the universal stress protein A family.</text>
</comment>
<evidence type="ECO:0000313" key="4">
    <source>
        <dbReference type="Proteomes" id="UP000221538"/>
    </source>
</evidence>
<reference evidence="3 4" key="2">
    <citation type="journal article" date="2013" name="Environ. Sci. Technol.">
        <title>The 4-tert-butylphenol-utilizing bacterium Sphingobium fuliginis OMI can degrade bisphenols via phenolic ring hydroxylation and meta-cleavage pathway.</title>
        <authorList>
            <person name="Ogata Y."/>
            <person name="Goda S."/>
            <person name="Toyama T."/>
            <person name="Sei K."/>
            <person name="Ike M."/>
        </authorList>
    </citation>
    <scope>NUCLEOTIDE SEQUENCE [LARGE SCALE GENOMIC DNA]</scope>
    <source>
        <strain evidence="3 4">OMI</strain>
    </source>
</reference>
<dbReference type="AlphaFoldDB" id="A0A292ZAW1"/>
<protein>
    <submittedName>
        <fullName evidence="3">Universal stress protein family</fullName>
    </submittedName>
</protein>
<dbReference type="Proteomes" id="UP000221538">
    <property type="component" value="Unassembled WGS sequence"/>
</dbReference>
<evidence type="ECO:0000259" key="2">
    <source>
        <dbReference type="Pfam" id="PF00582"/>
    </source>
</evidence>
<evidence type="ECO:0000313" key="3">
    <source>
        <dbReference type="EMBL" id="GAY20617.1"/>
    </source>
</evidence>
<dbReference type="InterPro" id="IPR006016">
    <property type="entry name" value="UspA"/>
</dbReference>
<sequence>MYNHILISTDGSETAQKGVDHGLALAKALGVNVTIMTVTERFPVYSSGVGYDLAWSEASLIEYAEGQKSAAEGILASAKDSAERLGVTAEILHVPDAEVAEAIIAVAKERNCGLIVMASHGRRGLGRLMLGSKAFEVLTHSVIPVLVVR</sequence>
<name>A0A292ZAW1_SPHSA</name>
<dbReference type="InterPro" id="IPR014729">
    <property type="entry name" value="Rossmann-like_a/b/a_fold"/>
</dbReference>
<dbReference type="Gene3D" id="3.40.50.620">
    <property type="entry name" value="HUPs"/>
    <property type="match status" value="1"/>
</dbReference>
<evidence type="ECO:0000256" key="1">
    <source>
        <dbReference type="ARBA" id="ARBA00008791"/>
    </source>
</evidence>
<dbReference type="PANTHER" id="PTHR46268">
    <property type="entry name" value="STRESS RESPONSE PROTEIN NHAX"/>
    <property type="match status" value="1"/>
</dbReference>
<reference evidence="3 4" key="1">
    <citation type="journal article" date="2013" name="Biodegradation">
        <title>Occurrence of 4-tert-butylphenol (4-t-BP) biodegradation in an aquatic sample caused by the presence of Spirodela polyrrhiza and isolation of a 4-t-BP-utilizing bacterium.</title>
        <authorList>
            <person name="Ogata Y."/>
            <person name="Toyama T."/>
            <person name="Yu N."/>
            <person name="Wang X."/>
            <person name="Sei K."/>
            <person name="Ike M."/>
        </authorList>
    </citation>
    <scope>NUCLEOTIDE SEQUENCE [LARGE SCALE GENOMIC DNA]</scope>
    <source>
        <strain evidence="3 4">OMI</strain>
    </source>
</reference>
<gene>
    <name evidence="3" type="ORF">SFOMI_1147</name>
</gene>
<dbReference type="EMBL" id="BEWI01000031">
    <property type="protein sequence ID" value="GAY20617.1"/>
    <property type="molecule type" value="Genomic_DNA"/>
</dbReference>
<accession>A0A292ZAW1</accession>
<organism evidence="3 4">
    <name type="scientific">Sphingobium fuliginis (strain ATCC 27551)</name>
    <dbReference type="NCBI Taxonomy" id="336203"/>
    <lineage>
        <taxon>Bacteria</taxon>
        <taxon>Pseudomonadati</taxon>
        <taxon>Pseudomonadota</taxon>
        <taxon>Alphaproteobacteria</taxon>
        <taxon>Sphingomonadales</taxon>
        <taxon>Sphingomonadaceae</taxon>
        <taxon>Sphingobium</taxon>
    </lineage>
</organism>
<dbReference type="PANTHER" id="PTHR46268:SF15">
    <property type="entry name" value="UNIVERSAL STRESS PROTEIN HP_0031"/>
    <property type="match status" value="1"/>
</dbReference>
<dbReference type="InterPro" id="IPR006015">
    <property type="entry name" value="Universal_stress_UspA"/>
</dbReference>
<dbReference type="PRINTS" id="PR01438">
    <property type="entry name" value="UNVRSLSTRESS"/>
</dbReference>
<comment type="caution">
    <text evidence="3">The sequence shown here is derived from an EMBL/GenBank/DDBJ whole genome shotgun (WGS) entry which is preliminary data.</text>
</comment>
<feature type="domain" description="UspA" evidence="2">
    <location>
        <begin position="1"/>
        <end position="149"/>
    </location>
</feature>
<proteinExistence type="inferred from homology"/>